<accession>A0A7J7ZQ53</accession>
<sequence length="123" mass="13634">MQSSTNAAGQRPGTPQTAGVVPRNGIHFSSHGRARSCRVGCRGPEGPREGCQRRAPELQAGVPTQVHRPREKSTSQHLLRVIQDPQPRRERSSQKRRVHTFAEADRVESGPSCQAWLICHVLE</sequence>
<comment type="caution">
    <text evidence="2">The sequence shown here is derived from an EMBL/GenBank/DDBJ whole genome shotgun (WGS) entry which is preliminary data.</text>
</comment>
<evidence type="ECO:0000313" key="3">
    <source>
        <dbReference type="Proteomes" id="UP000585614"/>
    </source>
</evidence>
<proteinExistence type="predicted"/>
<feature type="compositionally biased region" description="Polar residues" evidence="1">
    <location>
        <begin position="1"/>
        <end position="17"/>
    </location>
</feature>
<dbReference type="Proteomes" id="UP000585614">
    <property type="component" value="Unassembled WGS sequence"/>
</dbReference>
<gene>
    <name evidence="2" type="ORF">mRhiFer1_009628</name>
</gene>
<evidence type="ECO:0000313" key="2">
    <source>
        <dbReference type="EMBL" id="KAF6376437.1"/>
    </source>
</evidence>
<evidence type="ECO:0000256" key="1">
    <source>
        <dbReference type="SAM" id="MobiDB-lite"/>
    </source>
</evidence>
<feature type="region of interest" description="Disordered" evidence="1">
    <location>
        <begin position="1"/>
        <end position="37"/>
    </location>
</feature>
<name>A0A7J7ZQ53_RHIFE</name>
<feature type="region of interest" description="Disordered" evidence="1">
    <location>
        <begin position="84"/>
        <end position="105"/>
    </location>
</feature>
<dbReference type="EMBL" id="JACAGC010000003">
    <property type="protein sequence ID" value="KAF6376437.1"/>
    <property type="molecule type" value="Genomic_DNA"/>
</dbReference>
<dbReference type="AlphaFoldDB" id="A0A7J7ZQ53"/>
<organism evidence="2 3">
    <name type="scientific">Rhinolophus ferrumequinum</name>
    <name type="common">Greater horseshoe bat</name>
    <dbReference type="NCBI Taxonomy" id="59479"/>
    <lineage>
        <taxon>Eukaryota</taxon>
        <taxon>Metazoa</taxon>
        <taxon>Chordata</taxon>
        <taxon>Craniata</taxon>
        <taxon>Vertebrata</taxon>
        <taxon>Euteleostomi</taxon>
        <taxon>Mammalia</taxon>
        <taxon>Eutheria</taxon>
        <taxon>Laurasiatheria</taxon>
        <taxon>Chiroptera</taxon>
        <taxon>Yinpterochiroptera</taxon>
        <taxon>Rhinolophoidea</taxon>
        <taxon>Rhinolophidae</taxon>
        <taxon>Rhinolophinae</taxon>
        <taxon>Rhinolophus</taxon>
    </lineage>
</organism>
<reference evidence="2 3" key="1">
    <citation type="journal article" date="2020" name="Nature">
        <title>Six reference-quality genomes reveal evolution of bat adaptations.</title>
        <authorList>
            <person name="Jebb D."/>
            <person name="Huang Z."/>
            <person name="Pippel M."/>
            <person name="Hughes G.M."/>
            <person name="Lavrichenko K."/>
            <person name="Devanna P."/>
            <person name="Winkler S."/>
            <person name="Jermiin L.S."/>
            <person name="Skirmuntt E.C."/>
            <person name="Katzourakis A."/>
            <person name="Burkitt-Gray L."/>
            <person name="Ray D.A."/>
            <person name="Sullivan K.A.M."/>
            <person name="Roscito J.G."/>
            <person name="Kirilenko B.M."/>
            <person name="Davalos L.M."/>
            <person name="Corthals A.P."/>
            <person name="Power M.L."/>
            <person name="Jones G."/>
            <person name="Ransome R.D."/>
            <person name="Dechmann D.K.N."/>
            <person name="Locatelli A.G."/>
            <person name="Puechmaille S.J."/>
            <person name="Fedrigo O."/>
            <person name="Jarvis E.D."/>
            <person name="Hiller M."/>
            <person name="Vernes S.C."/>
            <person name="Myers E.W."/>
            <person name="Teeling E.C."/>
        </authorList>
    </citation>
    <scope>NUCLEOTIDE SEQUENCE [LARGE SCALE GENOMIC DNA]</scope>
    <source>
        <strain evidence="2">MRhiFer1</strain>
        <tissue evidence="2">Lung</tissue>
    </source>
</reference>
<protein>
    <submittedName>
        <fullName evidence="2">Uncharacterized protein</fullName>
    </submittedName>
</protein>